<gene>
    <name evidence="8" type="ORF">IAD12_00390</name>
</gene>
<dbReference type="PIRSF" id="PIRSF000524">
    <property type="entry name" value="SPT"/>
    <property type="match status" value="1"/>
</dbReference>
<keyword evidence="4 6" id="KW-0663">Pyridoxal phosphate</keyword>
<dbReference type="InterPro" id="IPR000192">
    <property type="entry name" value="Aminotrans_V_dom"/>
</dbReference>
<sequence length="363" mass="39999">MSAPKLFSPGPVMVKENVRQALTHYDICHRGKEFEELFADTTAKINKLFKADDTYRSMIISGSGTSSNETVLSSIFNEGEKVMLIRNGEFGGRLLEIIEKYQIPLVDCEFEWAEYPDVEKIEKIMTADDDIKVVAMVFHETSTGMINPVKEVGKVAAKYGKWFFVDCVSAAAGELIDVVDMNITFATSVGGKCLGAYPGSAYVCGKIDALETLTPEMGKNVYLNLAKHYIKAKTDNQTPNTPNVNLFWALRTALDNALADGGVEARVARYKECAGILRKGMKDMGLKFLIEDDAKMASTVTSVFLPEGKDLKQFLADMEAKGYVVYSGKGKFEAMGMFQVANMGEIYPADCEEFLEVLKGCLA</sequence>
<feature type="domain" description="Aminotransferase class V" evidence="7">
    <location>
        <begin position="21"/>
        <end position="317"/>
    </location>
</feature>
<evidence type="ECO:0000256" key="3">
    <source>
        <dbReference type="ARBA" id="ARBA00022679"/>
    </source>
</evidence>
<dbReference type="PANTHER" id="PTHR42778:SF1">
    <property type="entry name" value="2-AMINOETHYLPHOSPHONATE--PYRUVATE TRANSAMINASE"/>
    <property type="match status" value="1"/>
</dbReference>
<dbReference type="GO" id="GO:0008483">
    <property type="term" value="F:transaminase activity"/>
    <property type="evidence" value="ECO:0007669"/>
    <property type="project" value="UniProtKB-KW"/>
</dbReference>
<reference evidence="8" key="2">
    <citation type="journal article" date="2021" name="PeerJ">
        <title>Extensive microbial diversity within the chicken gut microbiome revealed by metagenomics and culture.</title>
        <authorList>
            <person name="Gilroy R."/>
            <person name="Ravi A."/>
            <person name="Getino M."/>
            <person name="Pursley I."/>
            <person name="Horton D.L."/>
            <person name="Alikhan N.F."/>
            <person name="Baker D."/>
            <person name="Gharbi K."/>
            <person name="Hall N."/>
            <person name="Watson M."/>
            <person name="Adriaenssens E.M."/>
            <person name="Foster-Nyarko E."/>
            <person name="Jarju S."/>
            <person name="Secka A."/>
            <person name="Antonio M."/>
            <person name="Oren A."/>
            <person name="Chaudhuri R.R."/>
            <person name="La Ragione R."/>
            <person name="Hildebrand F."/>
            <person name="Pallen M.J."/>
        </authorList>
    </citation>
    <scope>NUCLEOTIDE SEQUENCE</scope>
    <source>
        <strain evidence="8">CHK176-22527</strain>
    </source>
</reference>
<proteinExistence type="predicted"/>
<dbReference type="SUPFAM" id="SSF53383">
    <property type="entry name" value="PLP-dependent transferases"/>
    <property type="match status" value="1"/>
</dbReference>
<dbReference type="InterPro" id="IPR024169">
    <property type="entry name" value="SP_NH2Trfase/AEP_transaminase"/>
</dbReference>
<dbReference type="Gene3D" id="3.40.640.10">
    <property type="entry name" value="Type I PLP-dependent aspartate aminotransferase-like (Major domain)"/>
    <property type="match status" value="1"/>
</dbReference>
<name>A0A9D1HD07_9FIRM</name>
<reference evidence="8" key="1">
    <citation type="submission" date="2020-10" db="EMBL/GenBank/DDBJ databases">
        <authorList>
            <person name="Gilroy R."/>
        </authorList>
    </citation>
    <scope>NUCLEOTIDE SEQUENCE</scope>
    <source>
        <strain evidence="8">CHK176-22527</strain>
    </source>
</reference>
<dbReference type="InterPro" id="IPR015422">
    <property type="entry name" value="PyrdxlP-dep_Trfase_small"/>
</dbReference>
<dbReference type="AlphaFoldDB" id="A0A9D1HD07"/>
<dbReference type="PANTHER" id="PTHR42778">
    <property type="entry name" value="2-AMINOETHYLPHOSPHONATE--PYRUVATE TRANSAMINASE"/>
    <property type="match status" value="1"/>
</dbReference>
<keyword evidence="2 8" id="KW-0032">Aminotransferase</keyword>
<evidence type="ECO:0000313" key="9">
    <source>
        <dbReference type="Proteomes" id="UP000824159"/>
    </source>
</evidence>
<feature type="binding site" evidence="5">
    <location>
        <position position="339"/>
    </location>
    <ligand>
        <name>substrate</name>
    </ligand>
</feature>
<comment type="cofactor">
    <cofactor evidence="1 6">
        <name>pyridoxal 5'-phosphate</name>
        <dbReference type="ChEBI" id="CHEBI:597326"/>
    </cofactor>
</comment>
<feature type="modified residue" description="N6-(pyridoxal phosphate)lysine" evidence="6">
    <location>
        <position position="192"/>
    </location>
</feature>
<dbReference type="InterPro" id="IPR015421">
    <property type="entry name" value="PyrdxlP-dep_Trfase_major"/>
</dbReference>
<protein>
    <submittedName>
        <fullName evidence="8">Alanine--glyoxylate aminotransferase family protein</fullName>
    </submittedName>
</protein>
<accession>A0A9D1HD07</accession>
<evidence type="ECO:0000256" key="6">
    <source>
        <dbReference type="PIRSR" id="PIRSR000524-50"/>
    </source>
</evidence>
<evidence type="ECO:0000313" key="8">
    <source>
        <dbReference type="EMBL" id="HIT98697.1"/>
    </source>
</evidence>
<evidence type="ECO:0000256" key="4">
    <source>
        <dbReference type="ARBA" id="ARBA00022898"/>
    </source>
</evidence>
<evidence type="ECO:0000256" key="1">
    <source>
        <dbReference type="ARBA" id="ARBA00001933"/>
    </source>
</evidence>
<dbReference type="Proteomes" id="UP000824159">
    <property type="component" value="Unassembled WGS sequence"/>
</dbReference>
<dbReference type="Pfam" id="PF00266">
    <property type="entry name" value="Aminotran_5"/>
    <property type="match status" value="1"/>
</dbReference>
<comment type="caution">
    <text evidence="8">The sequence shown here is derived from an EMBL/GenBank/DDBJ whole genome shotgun (WGS) entry which is preliminary data.</text>
</comment>
<keyword evidence="3" id="KW-0808">Transferase</keyword>
<evidence type="ECO:0000259" key="7">
    <source>
        <dbReference type="Pfam" id="PF00266"/>
    </source>
</evidence>
<organism evidence="8 9">
    <name type="scientific">Candidatus Allocopromorpha excrementavium</name>
    <dbReference type="NCBI Taxonomy" id="2840741"/>
    <lineage>
        <taxon>Bacteria</taxon>
        <taxon>Bacillati</taxon>
        <taxon>Bacillota</taxon>
        <taxon>Clostridia</taxon>
        <taxon>Eubacteriales</taxon>
        <taxon>Eubacteriaceae</taxon>
        <taxon>Eubacteriaceae incertae sedis</taxon>
        <taxon>Candidatus Allocopromorpha</taxon>
    </lineage>
</organism>
<evidence type="ECO:0000256" key="5">
    <source>
        <dbReference type="PIRSR" id="PIRSR000524-1"/>
    </source>
</evidence>
<dbReference type="EMBL" id="DVLX01000006">
    <property type="protein sequence ID" value="HIT98697.1"/>
    <property type="molecule type" value="Genomic_DNA"/>
</dbReference>
<dbReference type="Gene3D" id="3.90.1150.10">
    <property type="entry name" value="Aspartate Aminotransferase, domain 1"/>
    <property type="match status" value="1"/>
</dbReference>
<evidence type="ECO:0000256" key="2">
    <source>
        <dbReference type="ARBA" id="ARBA00022576"/>
    </source>
</evidence>
<dbReference type="InterPro" id="IPR015424">
    <property type="entry name" value="PyrdxlP-dep_Trfase"/>
</dbReference>